<accession>A0A6C0ED48</accession>
<feature type="compositionally biased region" description="Basic residues" evidence="1">
    <location>
        <begin position="31"/>
        <end position="43"/>
    </location>
</feature>
<feature type="compositionally biased region" description="Low complexity" evidence="1">
    <location>
        <begin position="88"/>
        <end position="103"/>
    </location>
</feature>
<proteinExistence type="predicted"/>
<protein>
    <submittedName>
        <fullName evidence="3">Uncharacterized protein</fullName>
    </submittedName>
</protein>
<evidence type="ECO:0000313" key="3">
    <source>
        <dbReference type="EMBL" id="QHT26189.1"/>
    </source>
</evidence>
<keyword evidence="2" id="KW-1133">Transmembrane helix</keyword>
<sequence length="103" mass="11279">MDNTFMVMLLIVIIGAFYIIQQKIESDYNAKRKKKSKKSKSKKHESETDTAETIGSLSDMSLSENIDFTDSVSSGSISFKDSDSESKLSYASNGSSDSSLSLS</sequence>
<reference evidence="3" key="1">
    <citation type="journal article" date="2020" name="Nature">
        <title>Giant virus diversity and host interactions through global metagenomics.</title>
        <authorList>
            <person name="Schulz F."/>
            <person name="Roux S."/>
            <person name="Paez-Espino D."/>
            <person name="Jungbluth S."/>
            <person name="Walsh D.A."/>
            <person name="Denef V.J."/>
            <person name="McMahon K.D."/>
            <person name="Konstantinidis K.T."/>
            <person name="Eloe-Fadrosh E.A."/>
            <person name="Kyrpides N.C."/>
            <person name="Woyke T."/>
        </authorList>
    </citation>
    <scope>NUCLEOTIDE SEQUENCE</scope>
    <source>
        <strain evidence="3">GVMAG-M-3300023179-27</strain>
    </source>
</reference>
<feature type="compositionally biased region" description="Low complexity" evidence="1">
    <location>
        <begin position="70"/>
        <end position="79"/>
    </location>
</feature>
<keyword evidence="2" id="KW-0472">Membrane</keyword>
<dbReference type="EMBL" id="MN739780">
    <property type="protein sequence ID" value="QHT26189.1"/>
    <property type="molecule type" value="Genomic_DNA"/>
</dbReference>
<feature type="region of interest" description="Disordered" evidence="1">
    <location>
        <begin position="28"/>
        <end position="56"/>
    </location>
</feature>
<evidence type="ECO:0000256" key="1">
    <source>
        <dbReference type="SAM" id="MobiDB-lite"/>
    </source>
</evidence>
<feature type="transmembrane region" description="Helical" evidence="2">
    <location>
        <begin position="6"/>
        <end position="24"/>
    </location>
</feature>
<name>A0A6C0ED48_9ZZZZ</name>
<evidence type="ECO:0000256" key="2">
    <source>
        <dbReference type="SAM" id="Phobius"/>
    </source>
</evidence>
<organism evidence="3">
    <name type="scientific">viral metagenome</name>
    <dbReference type="NCBI Taxonomy" id="1070528"/>
    <lineage>
        <taxon>unclassified sequences</taxon>
        <taxon>metagenomes</taxon>
        <taxon>organismal metagenomes</taxon>
    </lineage>
</organism>
<dbReference type="AlphaFoldDB" id="A0A6C0ED48"/>
<feature type="region of interest" description="Disordered" evidence="1">
    <location>
        <begin position="69"/>
        <end position="103"/>
    </location>
</feature>
<keyword evidence="2" id="KW-0812">Transmembrane</keyword>